<dbReference type="InterPro" id="IPR013094">
    <property type="entry name" value="AB_hydrolase_3"/>
</dbReference>
<gene>
    <name evidence="3" type="ORF">GCM10010990_25200</name>
</gene>
<dbReference type="PANTHER" id="PTHR48081">
    <property type="entry name" value="AB HYDROLASE SUPERFAMILY PROTEIN C4A8.06C"/>
    <property type="match status" value="1"/>
</dbReference>
<dbReference type="EMBL" id="BMIP01000005">
    <property type="protein sequence ID" value="GGD74480.1"/>
    <property type="molecule type" value="Genomic_DNA"/>
</dbReference>
<keyword evidence="1 3" id="KW-0378">Hydrolase</keyword>
<feature type="domain" description="Alpha/beta hydrolase fold-3" evidence="2">
    <location>
        <begin position="59"/>
        <end position="249"/>
    </location>
</feature>
<evidence type="ECO:0000313" key="4">
    <source>
        <dbReference type="Proteomes" id="UP000612349"/>
    </source>
</evidence>
<proteinExistence type="predicted"/>
<reference evidence="3" key="1">
    <citation type="journal article" date="2014" name="Int. J. Syst. Evol. Microbiol.">
        <title>Complete genome sequence of Corynebacterium casei LMG S-19264T (=DSM 44701T), isolated from a smear-ripened cheese.</title>
        <authorList>
            <consortium name="US DOE Joint Genome Institute (JGI-PGF)"/>
            <person name="Walter F."/>
            <person name="Albersmeier A."/>
            <person name="Kalinowski J."/>
            <person name="Ruckert C."/>
        </authorList>
    </citation>
    <scope>NUCLEOTIDE SEQUENCE</scope>
    <source>
        <strain evidence="3">CGMCC 1.15360</strain>
    </source>
</reference>
<dbReference type="InterPro" id="IPR050300">
    <property type="entry name" value="GDXG_lipolytic_enzyme"/>
</dbReference>
<evidence type="ECO:0000313" key="3">
    <source>
        <dbReference type="EMBL" id="GGD74480.1"/>
    </source>
</evidence>
<evidence type="ECO:0000256" key="1">
    <source>
        <dbReference type="ARBA" id="ARBA00022801"/>
    </source>
</evidence>
<dbReference type="GO" id="GO:0016787">
    <property type="term" value="F:hydrolase activity"/>
    <property type="evidence" value="ECO:0007669"/>
    <property type="project" value="UniProtKB-KW"/>
</dbReference>
<dbReference type="AlphaFoldDB" id="A0A917DWK2"/>
<name>A0A917DWK2_9SPHN</name>
<dbReference type="InterPro" id="IPR029058">
    <property type="entry name" value="AB_hydrolase_fold"/>
</dbReference>
<dbReference type="Pfam" id="PF07859">
    <property type="entry name" value="Abhydrolase_3"/>
    <property type="match status" value="1"/>
</dbReference>
<protein>
    <submittedName>
        <fullName evidence="3">Alpha/beta hydrolase</fullName>
    </submittedName>
</protein>
<sequence>MDDADWQALLAHIRAHPVEGNPAEMRRAFARLAPPPVAGKALEPGGVPCLSFGAGGPPLVWVHGGGLVFGSPETHSAMASYLAGQLGRAVIVPRYALAPEHRAPAQRDDVLAVVDALDGPVDLGGDSAGGQLAILAALHRPDAVRALALISPNTDRSGQSVTRIPNSPSDAMNDHASDLRLAKMAFGENLAADPDASPLVHELSALPPVWISAATSEVLLDDTLLFIRALGQEGVPVAARIERGLCHMWPLWPDRLAQARATLEAIAHFLNAAPVQGGDTSMEKIVSLSC</sequence>
<accession>A0A917DWK2</accession>
<dbReference type="Proteomes" id="UP000612349">
    <property type="component" value="Unassembled WGS sequence"/>
</dbReference>
<evidence type="ECO:0000259" key="2">
    <source>
        <dbReference type="Pfam" id="PF07859"/>
    </source>
</evidence>
<keyword evidence="4" id="KW-1185">Reference proteome</keyword>
<dbReference type="SUPFAM" id="SSF53474">
    <property type="entry name" value="alpha/beta-Hydrolases"/>
    <property type="match status" value="1"/>
</dbReference>
<dbReference type="PANTHER" id="PTHR48081:SF8">
    <property type="entry name" value="ALPHA_BETA HYDROLASE FOLD-3 DOMAIN-CONTAINING PROTEIN-RELATED"/>
    <property type="match status" value="1"/>
</dbReference>
<reference evidence="3" key="2">
    <citation type="submission" date="2020-09" db="EMBL/GenBank/DDBJ databases">
        <authorList>
            <person name="Sun Q."/>
            <person name="Zhou Y."/>
        </authorList>
    </citation>
    <scope>NUCLEOTIDE SEQUENCE</scope>
    <source>
        <strain evidence="3">CGMCC 1.15360</strain>
    </source>
</reference>
<comment type="caution">
    <text evidence="3">The sequence shown here is derived from an EMBL/GenBank/DDBJ whole genome shotgun (WGS) entry which is preliminary data.</text>
</comment>
<dbReference type="Gene3D" id="3.40.50.1820">
    <property type="entry name" value="alpha/beta hydrolase"/>
    <property type="match status" value="1"/>
</dbReference>
<organism evidence="3 4">
    <name type="scientific">Croceicoccus mobilis</name>
    <dbReference type="NCBI Taxonomy" id="1703339"/>
    <lineage>
        <taxon>Bacteria</taxon>
        <taxon>Pseudomonadati</taxon>
        <taxon>Pseudomonadota</taxon>
        <taxon>Alphaproteobacteria</taxon>
        <taxon>Sphingomonadales</taxon>
        <taxon>Erythrobacteraceae</taxon>
        <taxon>Croceicoccus</taxon>
    </lineage>
</organism>